<reference evidence="2 3" key="1">
    <citation type="submission" date="2014-02" db="EMBL/GenBank/DDBJ databases">
        <title>Comparative genomics and transcriptomics to identify genetic mechanisms underlying the emergence of carbapenem resistant Acinetobacter baumannii (CRAb).</title>
        <authorList>
            <person name="Harris A.D."/>
            <person name="Johnson K.J."/>
            <person name="George J."/>
            <person name="Shefchek K."/>
            <person name="Daugherty S.C."/>
            <person name="Parankush S."/>
            <person name="Sadzewicz L."/>
            <person name="Tallon L."/>
            <person name="Sengamalay N."/>
            <person name="Hazen T.H."/>
            <person name="Rasko D.A."/>
        </authorList>
    </citation>
    <scope>NUCLEOTIDE SEQUENCE [LARGE SCALE GENOMIC DNA]</scope>
    <source>
        <strain evidence="2 3">1295743</strain>
    </source>
</reference>
<evidence type="ECO:0000313" key="2">
    <source>
        <dbReference type="EMBL" id="EXB04987.1"/>
    </source>
</evidence>
<feature type="domain" description="AB hydrolase-1" evidence="1">
    <location>
        <begin position="145"/>
        <end position="192"/>
    </location>
</feature>
<proteinExistence type="predicted"/>
<evidence type="ECO:0000313" key="3">
    <source>
        <dbReference type="Proteomes" id="UP000020595"/>
    </source>
</evidence>
<dbReference type="PANTHER" id="PTHR46438">
    <property type="entry name" value="ALPHA/BETA-HYDROLASES SUPERFAMILY PROTEIN"/>
    <property type="match status" value="1"/>
</dbReference>
<dbReference type="PANTHER" id="PTHR46438:SF11">
    <property type="entry name" value="LIPASE-RELATED"/>
    <property type="match status" value="1"/>
</dbReference>
<dbReference type="InterPro" id="IPR000073">
    <property type="entry name" value="AB_hydrolase_1"/>
</dbReference>
<dbReference type="GO" id="GO:0016787">
    <property type="term" value="F:hydrolase activity"/>
    <property type="evidence" value="ECO:0007669"/>
    <property type="project" value="UniProtKB-KW"/>
</dbReference>
<dbReference type="EMBL" id="JEWH01000035">
    <property type="protein sequence ID" value="EXB04987.1"/>
    <property type="molecule type" value="Genomic_DNA"/>
</dbReference>
<dbReference type="Gene3D" id="3.40.50.1820">
    <property type="entry name" value="alpha/beta hydrolase"/>
    <property type="match status" value="1"/>
</dbReference>
<comment type="caution">
    <text evidence="2">The sequence shown here is derived from an EMBL/GenBank/DDBJ whole genome shotgun (WGS) entry which is preliminary data.</text>
</comment>
<organism evidence="2 3">
    <name type="scientific">Acinetobacter baumannii (strain 1295743)</name>
    <dbReference type="NCBI Taxonomy" id="1310613"/>
    <lineage>
        <taxon>Bacteria</taxon>
        <taxon>Pseudomonadati</taxon>
        <taxon>Pseudomonadota</taxon>
        <taxon>Gammaproteobacteria</taxon>
        <taxon>Moraxellales</taxon>
        <taxon>Moraxellaceae</taxon>
        <taxon>Acinetobacter</taxon>
        <taxon>Acinetobacter calcoaceticus/baumannii complex</taxon>
    </lineage>
</organism>
<dbReference type="Proteomes" id="UP000020595">
    <property type="component" value="Unassembled WGS sequence"/>
</dbReference>
<dbReference type="AlphaFoldDB" id="A0A009HLH4"/>
<name>A0A009HLH4_ACIB9</name>
<accession>A0A009HLH4</accession>
<dbReference type="InterPro" id="IPR029058">
    <property type="entry name" value="AB_hydrolase_fold"/>
</dbReference>
<dbReference type="PATRIC" id="fig|1310613.3.peg.2564"/>
<evidence type="ECO:0000259" key="1">
    <source>
        <dbReference type="Pfam" id="PF00561"/>
    </source>
</evidence>
<dbReference type="Pfam" id="PF00561">
    <property type="entry name" value="Abhydrolase_1"/>
    <property type="match status" value="2"/>
</dbReference>
<sequence length="214" mass="24283">MYNNFLISLFYKNMNNLIFLPGASGSISFWYPLIKKLPQHYRTKIIGYPGFGDTAESLDVKSFKDLTNYVLNQINEESIIVAQSMGGIFAVTAALQKPQLVKGLVLIATSGGINLEPFNVQDWREAYRQAFLKYPDWFITTNANYEEFLSDINIKTLLIWGDNDPVSPVQVGQYLNQKFENSTLYVVKGGDHQLAEKYADEVAVQIKNYLKGLM</sequence>
<gene>
    <name evidence="2" type="ORF">J512_2661</name>
</gene>
<keyword evidence="2" id="KW-0378">Hydrolase</keyword>
<dbReference type="SUPFAM" id="SSF53474">
    <property type="entry name" value="alpha/beta-Hydrolases"/>
    <property type="match status" value="1"/>
</dbReference>
<protein>
    <submittedName>
        <fullName evidence="2">Alpha/beta hydrolase fold family protein</fullName>
    </submittedName>
</protein>
<feature type="domain" description="AB hydrolase-1" evidence="1">
    <location>
        <begin position="16"/>
        <end position="138"/>
    </location>
</feature>